<protein>
    <submittedName>
        <fullName evidence="9">MotA/TolQ/ExbB proton channel family protein</fullName>
    </submittedName>
</protein>
<keyword evidence="10" id="KW-1185">Reference proteome</keyword>
<feature type="domain" description="MotA/TolQ/ExbB proton channel" evidence="8">
    <location>
        <begin position="66"/>
        <end position="154"/>
    </location>
</feature>
<reference evidence="9 10" key="1">
    <citation type="submission" date="2020-07" db="EMBL/GenBank/DDBJ databases">
        <authorList>
            <person name="Feng X."/>
        </authorList>
    </citation>
    <scope>NUCLEOTIDE SEQUENCE [LARGE SCALE GENOMIC DNA]</scope>
    <source>
        <strain evidence="9 10">JCM23202</strain>
    </source>
</reference>
<comment type="subcellular location">
    <subcellularLocation>
        <location evidence="1">Cell membrane</location>
        <topology evidence="1">Multi-pass membrane protein</topology>
    </subcellularLocation>
    <subcellularLocation>
        <location evidence="6">Membrane</location>
        <topology evidence="6">Multi-pass membrane protein</topology>
    </subcellularLocation>
</comment>
<sequence>MNELYDSIEYLFRSGGYSMAGLAVLSIALYSSLWRTRAFVFSIQNLDSPIRRLEKTQRSPSEVRQLFRAYIRKRLRFSKVLIVSAPLLGLLGTVMGMLDTFDALSHERAADTTTSVAGGISMALITTQAGLMISLPALFLTEWIRQSSKRCEKQLYLRSEENA</sequence>
<keyword evidence="3 7" id="KW-0812">Transmembrane</keyword>
<keyword evidence="2" id="KW-1003">Cell membrane</keyword>
<evidence type="ECO:0000313" key="9">
    <source>
        <dbReference type="EMBL" id="MBC2604573.1"/>
    </source>
</evidence>
<feature type="transmembrane region" description="Helical" evidence="7">
    <location>
        <begin position="118"/>
        <end position="140"/>
    </location>
</feature>
<comment type="caution">
    <text evidence="9">The sequence shown here is derived from an EMBL/GenBank/DDBJ whole genome shotgun (WGS) entry which is preliminary data.</text>
</comment>
<evidence type="ECO:0000256" key="6">
    <source>
        <dbReference type="RuleBase" id="RU004057"/>
    </source>
</evidence>
<organism evidence="9 10">
    <name type="scientific">Pelagicoccus albus</name>
    <dbReference type="NCBI Taxonomy" id="415222"/>
    <lineage>
        <taxon>Bacteria</taxon>
        <taxon>Pseudomonadati</taxon>
        <taxon>Verrucomicrobiota</taxon>
        <taxon>Opitutia</taxon>
        <taxon>Puniceicoccales</taxon>
        <taxon>Pelagicoccaceae</taxon>
        <taxon>Pelagicoccus</taxon>
    </lineage>
</organism>
<dbReference type="GO" id="GO:0017038">
    <property type="term" value="P:protein import"/>
    <property type="evidence" value="ECO:0007669"/>
    <property type="project" value="TreeGrafter"/>
</dbReference>
<keyword evidence="4 7" id="KW-1133">Transmembrane helix</keyword>
<gene>
    <name evidence="9" type="ORF">H5P27_00730</name>
</gene>
<evidence type="ECO:0000256" key="7">
    <source>
        <dbReference type="SAM" id="Phobius"/>
    </source>
</evidence>
<evidence type="ECO:0000259" key="8">
    <source>
        <dbReference type="Pfam" id="PF01618"/>
    </source>
</evidence>
<dbReference type="Proteomes" id="UP000526501">
    <property type="component" value="Unassembled WGS sequence"/>
</dbReference>
<keyword evidence="6" id="KW-0813">Transport</keyword>
<proteinExistence type="inferred from homology"/>
<dbReference type="RefSeq" id="WP_185658465.1">
    <property type="nucleotide sequence ID" value="NZ_CAWPOO010000001.1"/>
</dbReference>
<evidence type="ECO:0000256" key="5">
    <source>
        <dbReference type="ARBA" id="ARBA00023136"/>
    </source>
</evidence>
<dbReference type="InterPro" id="IPR050790">
    <property type="entry name" value="ExbB/TolQ_transport"/>
</dbReference>
<feature type="transmembrane region" description="Helical" evidence="7">
    <location>
        <begin position="80"/>
        <end position="98"/>
    </location>
</feature>
<evidence type="ECO:0000256" key="2">
    <source>
        <dbReference type="ARBA" id="ARBA00022475"/>
    </source>
</evidence>
<evidence type="ECO:0000256" key="3">
    <source>
        <dbReference type="ARBA" id="ARBA00022692"/>
    </source>
</evidence>
<evidence type="ECO:0000313" key="10">
    <source>
        <dbReference type="Proteomes" id="UP000526501"/>
    </source>
</evidence>
<dbReference type="GO" id="GO:0005886">
    <property type="term" value="C:plasma membrane"/>
    <property type="evidence" value="ECO:0007669"/>
    <property type="project" value="UniProtKB-SubCell"/>
</dbReference>
<dbReference type="AlphaFoldDB" id="A0A7X1B4V5"/>
<comment type="similarity">
    <text evidence="6">Belongs to the exbB/tolQ family.</text>
</comment>
<feature type="transmembrane region" description="Helical" evidence="7">
    <location>
        <begin position="15"/>
        <end position="34"/>
    </location>
</feature>
<accession>A0A7X1B4V5</accession>
<dbReference type="Pfam" id="PF01618">
    <property type="entry name" value="MotA_ExbB"/>
    <property type="match status" value="1"/>
</dbReference>
<evidence type="ECO:0000256" key="1">
    <source>
        <dbReference type="ARBA" id="ARBA00004651"/>
    </source>
</evidence>
<evidence type="ECO:0000256" key="4">
    <source>
        <dbReference type="ARBA" id="ARBA00022989"/>
    </source>
</evidence>
<dbReference type="PANTHER" id="PTHR30625">
    <property type="entry name" value="PROTEIN TOLQ"/>
    <property type="match status" value="1"/>
</dbReference>
<name>A0A7X1B4V5_9BACT</name>
<keyword evidence="5 7" id="KW-0472">Membrane</keyword>
<dbReference type="InterPro" id="IPR002898">
    <property type="entry name" value="MotA_ExbB_proton_chnl"/>
</dbReference>
<dbReference type="EMBL" id="JACHVC010000001">
    <property type="protein sequence ID" value="MBC2604573.1"/>
    <property type="molecule type" value="Genomic_DNA"/>
</dbReference>
<keyword evidence="6" id="KW-0653">Protein transport</keyword>
<dbReference type="PANTHER" id="PTHR30625:SF11">
    <property type="entry name" value="MOTA_TOLQ_EXBB PROTON CHANNEL DOMAIN-CONTAINING PROTEIN"/>
    <property type="match status" value="1"/>
</dbReference>